<accession>A0A9W4MYQ5</accession>
<reference evidence="1" key="1">
    <citation type="submission" date="2021-07" db="EMBL/GenBank/DDBJ databases">
        <authorList>
            <person name="Branca A.L. A."/>
        </authorList>
    </citation>
    <scope>NUCLEOTIDE SEQUENCE</scope>
</reference>
<dbReference type="EMBL" id="CAJVPA010000011">
    <property type="protein sequence ID" value="CAG8225965.1"/>
    <property type="molecule type" value="Genomic_DNA"/>
</dbReference>
<dbReference type="AlphaFoldDB" id="A0A9W4MYQ5"/>
<evidence type="ECO:0000313" key="2">
    <source>
        <dbReference type="Proteomes" id="UP001152646"/>
    </source>
</evidence>
<proteinExistence type="predicted"/>
<comment type="caution">
    <text evidence="1">The sequence shown here is derived from an EMBL/GenBank/DDBJ whole genome shotgun (WGS) entry which is preliminary data.</text>
</comment>
<sequence>MTRPLVEVRSPLGSSSEREIKRLQQKIREKDDIIFHQEKDLVAFSKTIKDLQMDDGKLNEIDNRWKEFQLFMQAAMDTKLGIETRCLIHKNQAIENVLKKTRNDLADSREKQSQAIRDLQASAFHLEDPQQWSSDTDNEIRQQLGGLEKRAKAWCRANCVKRLSLQGELPANPPRGWEAVLRYNANVFAQYDQHLPQIILQALLMHCIYGEIFAKPLFFLPWRVQGAGGAEGGEAGTEMIARQDLSEVMVGIIHEITRGNLAEGNSWRCNLLRSLDPKPTGNEPELRVLEATKNRTEMAREAAANSLMEAFLKNSATLPISSSASERTAVGELRQIFVTAAHLSYRLWLRKSYLEVQTMEKIPANYNRQNLELLRAHSLHTAFLEKDEAGLNDCLIRVVVHPALIVHGSSDGTNYEKTRVWKEAVVWMG</sequence>
<gene>
    <name evidence="1" type="ORF">PSALAMII_LOCUS189</name>
</gene>
<evidence type="ECO:0000313" key="1">
    <source>
        <dbReference type="EMBL" id="CAG8225965.1"/>
    </source>
</evidence>
<protein>
    <submittedName>
        <fullName evidence="1">Uncharacterized protein</fullName>
    </submittedName>
</protein>
<dbReference type="OrthoDB" id="4156714at2759"/>
<dbReference type="Proteomes" id="UP001152646">
    <property type="component" value="Unassembled WGS sequence"/>
</dbReference>
<organism evidence="1 2">
    <name type="scientific">Penicillium salamii</name>
    <dbReference type="NCBI Taxonomy" id="1612424"/>
    <lineage>
        <taxon>Eukaryota</taxon>
        <taxon>Fungi</taxon>
        <taxon>Dikarya</taxon>
        <taxon>Ascomycota</taxon>
        <taxon>Pezizomycotina</taxon>
        <taxon>Eurotiomycetes</taxon>
        <taxon>Eurotiomycetidae</taxon>
        <taxon>Eurotiales</taxon>
        <taxon>Aspergillaceae</taxon>
        <taxon>Penicillium</taxon>
    </lineage>
</organism>
<name>A0A9W4MYQ5_9EURO</name>